<protein>
    <submittedName>
        <fullName evidence="1">Molybdenum cofactor biosynthesis protein moae</fullName>
    </submittedName>
</protein>
<dbReference type="AlphaFoldDB" id="A0A0W8FHU3"/>
<dbReference type="InterPro" id="IPR036563">
    <property type="entry name" value="MoaE_sf"/>
</dbReference>
<gene>
    <name evidence="1" type="ORF">ASZ90_009876</name>
</gene>
<comment type="caution">
    <text evidence="1">The sequence shown here is derived from an EMBL/GenBank/DDBJ whole genome shotgun (WGS) entry which is preliminary data.</text>
</comment>
<accession>A0A0W8FHU3</accession>
<evidence type="ECO:0000313" key="1">
    <source>
        <dbReference type="EMBL" id="KUG20420.1"/>
    </source>
</evidence>
<dbReference type="GO" id="GO:0006777">
    <property type="term" value="P:Mo-molybdopterin cofactor biosynthetic process"/>
    <property type="evidence" value="ECO:0007669"/>
    <property type="project" value="InterPro"/>
</dbReference>
<dbReference type="CDD" id="cd00756">
    <property type="entry name" value="MoaE"/>
    <property type="match status" value="1"/>
</dbReference>
<dbReference type="EMBL" id="LNQE01001195">
    <property type="protein sequence ID" value="KUG20420.1"/>
    <property type="molecule type" value="Genomic_DNA"/>
</dbReference>
<dbReference type="Pfam" id="PF02391">
    <property type="entry name" value="MoaE"/>
    <property type="match status" value="1"/>
</dbReference>
<dbReference type="Gene3D" id="3.90.1170.40">
    <property type="entry name" value="Molybdopterin biosynthesis MoaE subunit"/>
    <property type="match status" value="1"/>
</dbReference>
<name>A0A0W8FHU3_9ZZZZ</name>
<sequence length="138" mass="15168">MITIQHGDVDIGALIEQAKQPEIGGIVVFDGIVRDDDILAMELEAYEEVAVPELQRIADEATAEYGLLSVDIVHRIGRLDIGENILVIVAAAGHRKEAFAGCEYILERIKESVPIWKKELRTDGATWVPGERPHGSGR</sequence>
<dbReference type="PANTHER" id="PTHR23404">
    <property type="entry name" value="MOLYBDOPTERIN SYNTHASE RELATED"/>
    <property type="match status" value="1"/>
</dbReference>
<organism evidence="1">
    <name type="scientific">hydrocarbon metagenome</name>
    <dbReference type="NCBI Taxonomy" id="938273"/>
    <lineage>
        <taxon>unclassified sequences</taxon>
        <taxon>metagenomes</taxon>
        <taxon>ecological metagenomes</taxon>
    </lineage>
</organism>
<proteinExistence type="predicted"/>
<dbReference type="InterPro" id="IPR003448">
    <property type="entry name" value="Mopterin_biosynth_MoaE"/>
</dbReference>
<reference evidence="1" key="1">
    <citation type="journal article" date="2015" name="Proc. Natl. Acad. Sci. U.S.A.">
        <title>Networks of energetic and metabolic interactions define dynamics in microbial communities.</title>
        <authorList>
            <person name="Embree M."/>
            <person name="Liu J.K."/>
            <person name="Al-Bassam M.M."/>
            <person name="Zengler K."/>
        </authorList>
    </citation>
    <scope>NUCLEOTIDE SEQUENCE</scope>
</reference>
<dbReference type="SUPFAM" id="SSF54690">
    <property type="entry name" value="Molybdopterin synthase subunit MoaE"/>
    <property type="match status" value="1"/>
</dbReference>